<reference evidence="2 3" key="1">
    <citation type="submission" date="2019-04" db="EMBL/GenBank/DDBJ databases">
        <title>Rhodococcus oryzae sp. nov., a novel actinomycete isolated from rhizosphere soil of rice (Oryza sativa L.).</title>
        <authorList>
            <person name="Li C."/>
        </authorList>
    </citation>
    <scope>NUCLEOTIDE SEQUENCE [LARGE SCALE GENOMIC DNA]</scope>
    <source>
        <strain evidence="2 3">NEAU-CX67</strain>
    </source>
</reference>
<keyword evidence="1" id="KW-0472">Membrane</keyword>
<protein>
    <submittedName>
        <fullName evidence="2">Sodium:proton antiporter</fullName>
    </submittedName>
</protein>
<proteinExistence type="predicted"/>
<accession>A0ABY2RQE0</accession>
<dbReference type="Pfam" id="PF19853">
    <property type="entry name" value="DUF6328"/>
    <property type="match status" value="1"/>
</dbReference>
<feature type="transmembrane region" description="Helical" evidence="1">
    <location>
        <begin position="106"/>
        <end position="128"/>
    </location>
</feature>
<dbReference type="EMBL" id="SUMD01000001">
    <property type="protein sequence ID" value="TJZ81170.1"/>
    <property type="molecule type" value="Genomic_DNA"/>
</dbReference>
<evidence type="ECO:0000256" key="1">
    <source>
        <dbReference type="SAM" id="Phobius"/>
    </source>
</evidence>
<dbReference type="RefSeq" id="WP_136906216.1">
    <property type="nucleotide sequence ID" value="NZ_SUMD01000001.1"/>
</dbReference>
<evidence type="ECO:0000313" key="3">
    <source>
        <dbReference type="Proteomes" id="UP000305109"/>
    </source>
</evidence>
<feature type="transmembrane region" description="Helical" evidence="1">
    <location>
        <begin position="62"/>
        <end position="85"/>
    </location>
</feature>
<keyword evidence="1" id="KW-0812">Transmembrane</keyword>
<dbReference type="InterPro" id="IPR046291">
    <property type="entry name" value="DUF6328"/>
</dbReference>
<gene>
    <name evidence="2" type="ORF">FCG67_00465</name>
</gene>
<sequence>MTVDGAADDGRHETETERLDRNWASILQELRVAQTGVQLLTGFLLILPFQDRFAELSTYERGVYLATVFFSIAATVLLIAPVGFHRILFRRRKLRTIVSTAHRLELGGLVMLGLALTGVVMLIAGTVVTSAVGAIAGGCTAMAFAYFWIVLPLTYRRG</sequence>
<keyword evidence="1" id="KW-1133">Transmembrane helix</keyword>
<evidence type="ECO:0000313" key="2">
    <source>
        <dbReference type="EMBL" id="TJZ81170.1"/>
    </source>
</evidence>
<comment type="caution">
    <text evidence="2">The sequence shown here is derived from an EMBL/GenBank/DDBJ whole genome shotgun (WGS) entry which is preliminary data.</text>
</comment>
<dbReference type="Proteomes" id="UP000305109">
    <property type="component" value="Unassembled WGS sequence"/>
</dbReference>
<feature type="transmembrane region" description="Helical" evidence="1">
    <location>
        <begin position="134"/>
        <end position="155"/>
    </location>
</feature>
<organism evidence="2 3">
    <name type="scientific">Rhodococcus oryzae</name>
    <dbReference type="NCBI Taxonomy" id="2571143"/>
    <lineage>
        <taxon>Bacteria</taxon>
        <taxon>Bacillati</taxon>
        <taxon>Actinomycetota</taxon>
        <taxon>Actinomycetes</taxon>
        <taxon>Mycobacteriales</taxon>
        <taxon>Nocardiaceae</taxon>
        <taxon>Rhodococcus</taxon>
    </lineage>
</organism>
<name>A0ABY2RQE0_9NOCA</name>
<keyword evidence="3" id="KW-1185">Reference proteome</keyword>